<reference evidence="2 3" key="1">
    <citation type="submission" date="2019-06" db="EMBL/GenBank/DDBJ databases">
        <title>New taxonomy in bacterial strain CC-CFT640, isolated from vineyard.</title>
        <authorList>
            <person name="Lin S.-Y."/>
            <person name="Tsai C.-F."/>
            <person name="Young C.-C."/>
        </authorList>
    </citation>
    <scope>NUCLEOTIDE SEQUENCE [LARGE SCALE GENOMIC DNA]</scope>
    <source>
        <strain evidence="2 3">CC-CFT640</strain>
    </source>
</reference>
<dbReference type="InterPro" id="IPR052919">
    <property type="entry name" value="TA_system_RNase"/>
</dbReference>
<dbReference type="CDD" id="cd09872">
    <property type="entry name" value="PIN_Sll0205-like"/>
    <property type="match status" value="1"/>
</dbReference>
<protein>
    <submittedName>
        <fullName evidence="2">Type II toxin-antitoxin system VapC family toxin</fullName>
    </submittedName>
</protein>
<evidence type="ECO:0000313" key="2">
    <source>
        <dbReference type="EMBL" id="TXL74140.1"/>
    </source>
</evidence>
<dbReference type="Pfam" id="PF01850">
    <property type="entry name" value="PIN"/>
    <property type="match status" value="1"/>
</dbReference>
<evidence type="ECO:0000259" key="1">
    <source>
        <dbReference type="Pfam" id="PF01850"/>
    </source>
</evidence>
<evidence type="ECO:0000313" key="3">
    <source>
        <dbReference type="Proteomes" id="UP000321638"/>
    </source>
</evidence>
<keyword evidence="3" id="KW-1185">Reference proteome</keyword>
<dbReference type="InterPro" id="IPR002716">
    <property type="entry name" value="PIN_dom"/>
</dbReference>
<dbReference type="OrthoDB" id="9798990at2"/>
<feature type="domain" description="PIN" evidence="1">
    <location>
        <begin position="4"/>
        <end position="118"/>
    </location>
</feature>
<gene>
    <name evidence="2" type="ORF">FHP25_18230</name>
</gene>
<dbReference type="InterPro" id="IPR029060">
    <property type="entry name" value="PIN-like_dom_sf"/>
</dbReference>
<dbReference type="AlphaFoldDB" id="A0A5C8PLM4"/>
<dbReference type="PANTHER" id="PTHR36173">
    <property type="entry name" value="RIBONUCLEASE VAPC16-RELATED"/>
    <property type="match status" value="1"/>
</dbReference>
<accession>A0A5C8PLM4</accession>
<comment type="caution">
    <text evidence="2">The sequence shown here is derived from an EMBL/GenBank/DDBJ whole genome shotgun (WGS) entry which is preliminary data.</text>
</comment>
<name>A0A5C8PLM4_9HYPH</name>
<dbReference type="PANTHER" id="PTHR36173:SF2">
    <property type="entry name" value="RIBONUCLEASE VAPC16"/>
    <property type="match status" value="1"/>
</dbReference>
<dbReference type="InterPro" id="IPR041705">
    <property type="entry name" value="PIN_Sll0205"/>
</dbReference>
<organism evidence="2 3">
    <name type="scientific">Vineibacter terrae</name>
    <dbReference type="NCBI Taxonomy" id="2586908"/>
    <lineage>
        <taxon>Bacteria</taxon>
        <taxon>Pseudomonadati</taxon>
        <taxon>Pseudomonadota</taxon>
        <taxon>Alphaproteobacteria</taxon>
        <taxon>Hyphomicrobiales</taxon>
        <taxon>Vineibacter</taxon>
    </lineage>
</organism>
<dbReference type="EMBL" id="VDUZ01000020">
    <property type="protein sequence ID" value="TXL74140.1"/>
    <property type="molecule type" value="Genomic_DNA"/>
</dbReference>
<dbReference type="RefSeq" id="WP_147848387.1">
    <property type="nucleotide sequence ID" value="NZ_VDUZ01000020.1"/>
</dbReference>
<dbReference type="Proteomes" id="UP000321638">
    <property type="component" value="Unassembled WGS sequence"/>
</dbReference>
<dbReference type="SUPFAM" id="SSF88723">
    <property type="entry name" value="PIN domain-like"/>
    <property type="match status" value="1"/>
</dbReference>
<dbReference type="Gene3D" id="3.40.50.1010">
    <property type="entry name" value="5'-nuclease"/>
    <property type="match status" value="1"/>
</dbReference>
<proteinExistence type="predicted"/>
<sequence>MKLLLDTHVFLWAMEGGGRLRPAAIELITDSSNDLFLSVISVWEIGIKTAIGKLRAPGDIEGGMRALGAAPVAMELPHALQAARLPLHHRDPFDRLIVAQAIVEQMPLVTRDHVLASYGVSIIAA</sequence>